<name>A0AA43TVA1_9LECA</name>
<evidence type="ECO:0000313" key="2">
    <source>
        <dbReference type="EMBL" id="MDI1487905.1"/>
    </source>
</evidence>
<sequence length="299" mass="33150">MGKLPSGSSLPPHWDDNMDRLICEAEGEGVLSLATIVNRVKNNFKDELREHVIPTDAIERRLRILEQRPIDYFRKGAEKAADRARANGFVLKDFDPSNYPYLDDEQLEKLTRLGRSEDGEIPAQSGSRKEHGIRRVSGETEGDDGIREVYSGYGPIIAERPTTSQSSVRKATAIPRPLKGDNPRPSGPILKPLSYNPESDSSETNRENRPPRRRPDGQTPTNASYTSGYSSNEAGVSTAPSTMVSTPINPNFGPISTGSPSPHKRRPAPLDLSKDQGYESHSSSQMKVKDNRTRRMLLE</sequence>
<feature type="compositionally biased region" description="Basic and acidic residues" evidence="1">
    <location>
        <begin position="287"/>
        <end position="299"/>
    </location>
</feature>
<dbReference type="AlphaFoldDB" id="A0AA43TVA1"/>
<gene>
    <name evidence="2" type="ORF">OHK93_007178</name>
</gene>
<accession>A0AA43TVA1</accession>
<dbReference type="Proteomes" id="UP001161017">
    <property type="component" value="Unassembled WGS sequence"/>
</dbReference>
<proteinExistence type="predicted"/>
<protein>
    <submittedName>
        <fullName evidence="2">Uncharacterized protein</fullName>
    </submittedName>
</protein>
<comment type="caution">
    <text evidence="2">The sequence shown here is derived from an EMBL/GenBank/DDBJ whole genome shotgun (WGS) entry which is preliminary data.</text>
</comment>
<evidence type="ECO:0000313" key="3">
    <source>
        <dbReference type="Proteomes" id="UP001161017"/>
    </source>
</evidence>
<feature type="region of interest" description="Disordered" evidence="1">
    <location>
        <begin position="113"/>
        <end position="299"/>
    </location>
</feature>
<organism evidence="2 3">
    <name type="scientific">Ramalina farinacea</name>
    <dbReference type="NCBI Taxonomy" id="258253"/>
    <lineage>
        <taxon>Eukaryota</taxon>
        <taxon>Fungi</taxon>
        <taxon>Dikarya</taxon>
        <taxon>Ascomycota</taxon>
        <taxon>Pezizomycotina</taxon>
        <taxon>Lecanoromycetes</taxon>
        <taxon>OSLEUM clade</taxon>
        <taxon>Lecanoromycetidae</taxon>
        <taxon>Lecanorales</taxon>
        <taxon>Lecanorineae</taxon>
        <taxon>Ramalinaceae</taxon>
        <taxon>Ramalina</taxon>
    </lineage>
</organism>
<feature type="compositionally biased region" description="Basic and acidic residues" evidence="1">
    <location>
        <begin position="203"/>
        <end position="216"/>
    </location>
</feature>
<evidence type="ECO:0000256" key="1">
    <source>
        <dbReference type="SAM" id="MobiDB-lite"/>
    </source>
</evidence>
<dbReference type="EMBL" id="JAPUFD010000006">
    <property type="protein sequence ID" value="MDI1487905.1"/>
    <property type="molecule type" value="Genomic_DNA"/>
</dbReference>
<keyword evidence="3" id="KW-1185">Reference proteome</keyword>
<feature type="compositionally biased region" description="Polar residues" evidence="1">
    <location>
        <begin position="218"/>
        <end position="260"/>
    </location>
</feature>
<reference evidence="2" key="1">
    <citation type="journal article" date="2023" name="Genome Biol. Evol.">
        <title>First Whole Genome Sequence and Flow Cytometry Genome Size Data for the Lichen-Forming Fungus Ramalina farinacea (Ascomycota).</title>
        <authorList>
            <person name="Llewellyn T."/>
            <person name="Mian S."/>
            <person name="Hill R."/>
            <person name="Leitch I.J."/>
            <person name="Gaya E."/>
        </authorList>
    </citation>
    <scope>NUCLEOTIDE SEQUENCE</scope>
    <source>
        <strain evidence="2">LIQ254RAFAR</strain>
    </source>
</reference>